<comment type="caution">
    <text evidence="6">The sequence shown here is derived from an EMBL/GenBank/DDBJ whole genome shotgun (WGS) entry which is preliminary data.</text>
</comment>
<evidence type="ECO:0000313" key="6">
    <source>
        <dbReference type="EMBL" id="MCX5614557.1"/>
    </source>
</evidence>
<gene>
    <name evidence="6" type="ORF">NQF64_04785</name>
</gene>
<dbReference type="Gene3D" id="1.10.340.30">
    <property type="entry name" value="Hypothetical protein, domain 2"/>
    <property type="match status" value="1"/>
</dbReference>
<dbReference type="CDD" id="cd00056">
    <property type="entry name" value="ENDO3c"/>
    <property type="match status" value="1"/>
</dbReference>
<dbReference type="PANTHER" id="PTHR43003">
    <property type="entry name" value="DNA-3-METHYLADENINE GLYCOSYLASE"/>
    <property type="match status" value="1"/>
</dbReference>
<dbReference type="SUPFAM" id="SSF48150">
    <property type="entry name" value="DNA-glycosylase"/>
    <property type="match status" value="1"/>
</dbReference>
<dbReference type="Pfam" id="PF00730">
    <property type="entry name" value="HhH-GPD"/>
    <property type="match status" value="1"/>
</dbReference>
<accession>A0ABT3W658</accession>
<reference evidence="6 7" key="1">
    <citation type="submission" date="2022-07" db="EMBL/GenBank/DDBJ databases">
        <title>Bombella genomes.</title>
        <authorList>
            <person name="Harer L."/>
            <person name="Styblova S."/>
            <person name="Ehrmann M."/>
        </authorList>
    </citation>
    <scope>NUCLEOTIDE SEQUENCE [LARGE SCALE GENOMIC DNA]</scope>
    <source>
        <strain evidence="6 7">TMW 2.2558</strain>
    </source>
</reference>
<dbReference type="EMBL" id="JANIDW010000002">
    <property type="protein sequence ID" value="MCX5614557.1"/>
    <property type="molecule type" value="Genomic_DNA"/>
</dbReference>
<comment type="catalytic activity">
    <reaction evidence="1">
        <text>Hydrolysis of alkylated DNA, releasing 3-methyladenine, 3-methylguanine, 7-methylguanine and 7-methyladenine.</text>
        <dbReference type="EC" id="3.2.2.21"/>
    </reaction>
</comment>
<dbReference type="EC" id="3.2.2.21" evidence="2"/>
<evidence type="ECO:0000256" key="3">
    <source>
        <dbReference type="ARBA" id="ARBA00022763"/>
    </source>
</evidence>
<keyword evidence="3" id="KW-0227">DNA damage</keyword>
<evidence type="ECO:0000256" key="1">
    <source>
        <dbReference type="ARBA" id="ARBA00000086"/>
    </source>
</evidence>
<name>A0ABT3W658_9PROT</name>
<keyword evidence="7" id="KW-1185">Reference proteome</keyword>
<evidence type="ECO:0000259" key="5">
    <source>
        <dbReference type="SMART" id="SM00478"/>
    </source>
</evidence>
<organism evidence="6 7">
    <name type="scientific">Bombella saccharophila</name>
    <dbReference type="NCBI Taxonomy" id="2967338"/>
    <lineage>
        <taxon>Bacteria</taxon>
        <taxon>Pseudomonadati</taxon>
        <taxon>Pseudomonadota</taxon>
        <taxon>Alphaproteobacteria</taxon>
        <taxon>Acetobacterales</taxon>
        <taxon>Acetobacteraceae</taxon>
        <taxon>Bombella</taxon>
    </lineage>
</organism>
<dbReference type="RefSeq" id="WP_266106660.1">
    <property type="nucleotide sequence ID" value="NZ_JANIDW010000002.1"/>
</dbReference>
<evidence type="ECO:0000313" key="7">
    <source>
        <dbReference type="Proteomes" id="UP001165648"/>
    </source>
</evidence>
<dbReference type="SMART" id="SM00478">
    <property type="entry name" value="ENDO3c"/>
    <property type="match status" value="1"/>
</dbReference>
<dbReference type="InterPro" id="IPR003265">
    <property type="entry name" value="HhH-GPD_domain"/>
</dbReference>
<dbReference type="Gene3D" id="1.10.1670.40">
    <property type="match status" value="1"/>
</dbReference>
<feature type="domain" description="HhH-GPD" evidence="5">
    <location>
        <begin position="50"/>
        <end position="210"/>
    </location>
</feature>
<dbReference type="Proteomes" id="UP001165648">
    <property type="component" value="Unassembled WGS sequence"/>
</dbReference>
<protein>
    <recommendedName>
        <fullName evidence="2">DNA-3-methyladenine glycosylase II</fullName>
        <ecNumber evidence="2">3.2.2.21</ecNumber>
    </recommendedName>
</protein>
<dbReference type="PANTHER" id="PTHR43003:SF5">
    <property type="entry name" value="DNA-3-METHYLADENINE GLYCOSYLASE"/>
    <property type="match status" value="1"/>
</dbReference>
<dbReference type="InterPro" id="IPR051912">
    <property type="entry name" value="Alkylbase_DNA_Glycosylase/TA"/>
</dbReference>
<evidence type="ECO:0000256" key="4">
    <source>
        <dbReference type="ARBA" id="ARBA00023204"/>
    </source>
</evidence>
<sequence>MSPPTLPACFEQDRALAAFIAQIGPCRLAEQTRPDPQTQDPYASLIKAVTGQQLHNAAARTIFGRLCTLGPQRDKNGPPPTPEILLALDDTTLRQCGLSGAKIASLRAIAQGRLEGIVPSLTEAHKMDDETLITQLTTLRGVGRWTAEMMLMFHLRRPDILPAGDLGVQEGWRRLQRQPKRLTPKALKAVTIAFSPHRSILAWYCWQAKERLPPSPSATIS</sequence>
<proteinExistence type="predicted"/>
<evidence type="ECO:0000256" key="2">
    <source>
        <dbReference type="ARBA" id="ARBA00012000"/>
    </source>
</evidence>
<dbReference type="InterPro" id="IPR011257">
    <property type="entry name" value="DNA_glycosylase"/>
</dbReference>
<keyword evidence="4" id="KW-0234">DNA repair</keyword>